<evidence type="ECO:0000313" key="2">
    <source>
        <dbReference type="Proteomes" id="UP001246690"/>
    </source>
</evidence>
<organism evidence="1 2">
    <name type="scientific">Buttiauxella selenatireducens</name>
    <dbReference type="NCBI Taxonomy" id="3073902"/>
    <lineage>
        <taxon>Bacteria</taxon>
        <taxon>Pseudomonadati</taxon>
        <taxon>Pseudomonadota</taxon>
        <taxon>Gammaproteobacteria</taxon>
        <taxon>Enterobacterales</taxon>
        <taxon>Enterobacteriaceae</taxon>
        <taxon>Buttiauxella</taxon>
    </lineage>
</organism>
<dbReference type="RefSeq" id="WP_309876583.1">
    <property type="nucleotide sequence ID" value="NZ_CP133838.1"/>
</dbReference>
<evidence type="ECO:0000313" key="1">
    <source>
        <dbReference type="EMBL" id="WMY74046.1"/>
    </source>
</evidence>
<accession>A0ABY9SCA3</accession>
<evidence type="ECO:0008006" key="3">
    <source>
        <dbReference type="Google" id="ProtNLM"/>
    </source>
</evidence>
<sequence>MKVIVAAACIFPSGPTLPLAAVAHRLQFSLIRKHPIYVDQRGSPIRACYFPEIVSASLVERFRQLLWQVLTELINNQPALKHPPPGQVAILLPPLDRPGITPELTAAVKEAVKEITGWYDTPVHVLHGGSAEAVGMMDLATEAASFVLLAVESWLLAPSLQWLDGENLLHNAHRTFQENKIVNPYGRVPSEGAAALVLASHGTGCKPWCHIRGSGQAIEDVLYSDKGVCHGKGLRQAASLALEAANITELHHLVSDINGEPYRADELGFTLFAMHRYNGEGLIRETPVLASGDLGCASLVAHMALAAWRMRSSEQPSNTLLLSTSDDGRRGAVVMSKTQGSQHADN</sequence>
<dbReference type="Proteomes" id="UP001246690">
    <property type="component" value="Chromosome"/>
</dbReference>
<name>A0ABY9SCA3_9ENTR</name>
<dbReference type="EMBL" id="CP133838">
    <property type="protein sequence ID" value="WMY74046.1"/>
    <property type="molecule type" value="Genomic_DNA"/>
</dbReference>
<protein>
    <recommendedName>
        <fullName evidence="3">3-oxoacyl-ACP synthase</fullName>
    </recommendedName>
</protein>
<gene>
    <name evidence="1" type="ORF">RHD99_21885</name>
</gene>
<proteinExistence type="predicted"/>
<keyword evidence="2" id="KW-1185">Reference proteome</keyword>
<reference evidence="1 2" key="1">
    <citation type="submission" date="2023-09" db="EMBL/GenBank/DDBJ databases">
        <title>Buttiauxella selenatireducens sp. nov., isolated from the rhizosphere of Cardamine hupingshanesis.</title>
        <authorList>
            <person name="Zhang S."/>
            <person name="Xu Z."/>
            <person name="Wang H."/>
            <person name="Guo Y."/>
        </authorList>
    </citation>
    <scope>NUCLEOTIDE SEQUENCE [LARGE SCALE GENOMIC DNA]</scope>
    <source>
        <strain evidence="1 2">R73</strain>
    </source>
</reference>